<evidence type="ECO:0000313" key="6">
    <source>
        <dbReference type="Proteomes" id="UP001486888"/>
    </source>
</evidence>
<dbReference type="RefSeq" id="WP_345470804.1">
    <property type="nucleotide sequence ID" value="NZ_CP125942.1"/>
</dbReference>
<gene>
    <name evidence="5" type="ORF">QMQ05_13485</name>
</gene>
<evidence type="ECO:0000313" key="5">
    <source>
        <dbReference type="EMBL" id="XAO45351.1"/>
    </source>
</evidence>
<dbReference type="InterPro" id="IPR041522">
    <property type="entry name" value="CdaR_GGDEF"/>
</dbReference>
<reference evidence="5 6" key="1">
    <citation type="submission" date="2023-05" db="EMBL/GenBank/DDBJ databases">
        <title>Glutamicibacter sp. B1, complete genome.</title>
        <authorList>
            <person name="Long Y.H."/>
            <person name="Fang T."/>
            <person name="Li X.Y."/>
        </authorList>
    </citation>
    <scope>NUCLEOTIDE SEQUENCE [LARGE SCALE GENOMIC DNA]</scope>
    <source>
        <strain evidence="5 6">B1</strain>
    </source>
</reference>
<feature type="domain" description="CdaR GGDEF-like" evidence="4">
    <location>
        <begin position="258"/>
        <end position="366"/>
    </location>
</feature>
<evidence type="ECO:0000259" key="2">
    <source>
        <dbReference type="Pfam" id="PF07905"/>
    </source>
</evidence>
<protein>
    <submittedName>
        <fullName evidence="5">PucR family transcriptional regulator ligand-binding domain-containing protein</fullName>
    </submittedName>
</protein>
<accession>A0AAU6WCD7</accession>
<dbReference type="Proteomes" id="UP001486888">
    <property type="component" value="Chromosome"/>
</dbReference>
<name>A0AAU6WCD7_9MICC</name>
<sequence length="488" mass="53437">MEDPIFRSAQPQVLAARSALEESKVRWVHASELLDIAHLLRGGELLLSTGQELLKLREEAQAAHVLALKERGIAALVLEPYARTAQITPQLIEAAEQAKLPLIRLRHTVPFVDITERINRSIVSKQAATLQQADMLSQRLAQRIATSGPNLSPLLQMIGDDLGLTASLQSLEGQVLVASEGERIATPFNVATDVVVGGDVAAHLVVECRQPDQAEHVSMIVQRLGSIISLAYAQHHRPSREQLANHALMQAIIDDAGEHYLAERALEAGMDTEAPLCVGVVQSHDMARLRTQIERALHGEVRPGCISLHNNRLYFLIELEAQGASRAREACILRLRQALGGLAMECAIGPLVGSVTRAPLSVQHALLLDRFASVRALESRVRDASDYALERLFARVDNAPAANGFVQEVIGDLIAWDRARQADLVPTLYAWLATGCNATATAAQLYVERQSLHKRLKKIFTLLGGDPRQTGTILQLHLACRIQLSQER</sequence>
<evidence type="ECO:0000259" key="3">
    <source>
        <dbReference type="Pfam" id="PF13556"/>
    </source>
</evidence>
<organism evidence="5 6">
    <name type="scientific">Glutamicibacter ectropisis</name>
    <dbReference type="NCBI Taxonomy" id="3046593"/>
    <lineage>
        <taxon>Bacteria</taxon>
        <taxon>Bacillati</taxon>
        <taxon>Actinomycetota</taxon>
        <taxon>Actinomycetes</taxon>
        <taxon>Micrococcales</taxon>
        <taxon>Micrococcaceae</taxon>
        <taxon>Glutamicibacter</taxon>
    </lineage>
</organism>
<dbReference type="Pfam" id="PF17853">
    <property type="entry name" value="GGDEF_2"/>
    <property type="match status" value="1"/>
</dbReference>
<feature type="domain" description="PucR C-terminal helix-turn-helix" evidence="3">
    <location>
        <begin position="424"/>
        <end position="482"/>
    </location>
</feature>
<dbReference type="KEGG" id="gey:QMQ05_13485"/>
<feature type="domain" description="Purine catabolism PurC-like" evidence="2">
    <location>
        <begin position="3"/>
        <end position="122"/>
    </location>
</feature>
<evidence type="ECO:0000259" key="4">
    <source>
        <dbReference type="Pfam" id="PF17853"/>
    </source>
</evidence>
<proteinExistence type="inferred from homology"/>
<dbReference type="Pfam" id="PF07905">
    <property type="entry name" value="PucR"/>
    <property type="match status" value="1"/>
</dbReference>
<dbReference type="EMBL" id="CP125942">
    <property type="protein sequence ID" value="XAO45351.1"/>
    <property type="molecule type" value="Genomic_DNA"/>
</dbReference>
<dbReference type="InterPro" id="IPR051448">
    <property type="entry name" value="CdaR-like_regulators"/>
</dbReference>
<dbReference type="InterPro" id="IPR042070">
    <property type="entry name" value="PucR_C-HTH_sf"/>
</dbReference>
<dbReference type="InterPro" id="IPR025736">
    <property type="entry name" value="PucR_C-HTH_dom"/>
</dbReference>
<comment type="similarity">
    <text evidence="1">Belongs to the CdaR family.</text>
</comment>
<dbReference type="InterPro" id="IPR012914">
    <property type="entry name" value="PucR_dom"/>
</dbReference>
<dbReference type="Pfam" id="PF13556">
    <property type="entry name" value="HTH_30"/>
    <property type="match status" value="1"/>
</dbReference>
<dbReference type="AlphaFoldDB" id="A0AAU6WCD7"/>
<evidence type="ECO:0000256" key="1">
    <source>
        <dbReference type="ARBA" id="ARBA00006754"/>
    </source>
</evidence>
<dbReference type="PANTHER" id="PTHR33744">
    <property type="entry name" value="CARBOHYDRATE DIACID REGULATOR"/>
    <property type="match status" value="1"/>
</dbReference>
<dbReference type="Gene3D" id="1.10.10.2840">
    <property type="entry name" value="PucR C-terminal helix-turn-helix domain"/>
    <property type="match status" value="1"/>
</dbReference>
<keyword evidence="6" id="KW-1185">Reference proteome</keyword>
<dbReference type="PANTHER" id="PTHR33744:SF7">
    <property type="entry name" value="PUCR FAMILY TRANSCRIPTIONAL REGULATOR"/>
    <property type="match status" value="1"/>
</dbReference>